<evidence type="ECO:0000256" key="1">
    <source>
        <dbReference type="SAM" id="Coils"/>
    </source>
</evidence>
<feature type="compositionally biased region" description="Basic and acidic residues" evidence="2">
    <location>
        <begin position="94"/>
        <end position="107"/>
    </location>
</feature>
<keyword evidence="3" id="KW-0732">Signal</keyword>
<evidence type="ECO:0000256" key="3">
    <source>
        <dbReference type="SAM" id="SignalP"/>
    </source>
</evidence>
<feature type="chain" id="PRO_5031043268" evidence="3">
    <location>
        <begin position="26"/>
        <end position="741"/>
    </location>
</feature>
<dbReference type="AlphaFoldDB" id="A0A7S4KN09"/>
<feature type="compositionally biased region" description="Polar residues" evidence="2">
    <location>
        <begin position="479"/>
        <end position="489"/>
    </location>
</feature>
<keyword evidence="1" id="KW-0175">Coiled coil</keyword>
<protein>
    <submittedName>
        <fullName evidence="4">Uncharacterized protein</fullName>
    </submittedName>
</protein>
<feature type="compositionally biased region" description="Basic and acidic residues" evidence="2">
    <location>
        <begin position="65"/>
        <end position="87"/>
    </location>
</feature>
<feature type="coiled-coil region" evidence="1">
    <location>
        <begin position="516"/>
        <end position="543"/>
    </location>
</feature>
<organism evidence="4">
    <name type="scientific">Guillardia theta</name>
    <name type="common">Cryptophyte</name>
    <name type="synonym">Cryptomonas phi</name>
    <dbReference type="NCBI Taxonomy" id="55529"/>
    <lineage>
        <taxon>Eukaryota</taxon>
        <taxon>Cryptophyceae</taxon>
        <taxon>Pyrenomonadales</taxon>
        <taxon>Geminigeraceae</taxon>
        <taxon>Guillardia</taxon>
    </lineage>
</organism>
<gene>
    <name evidence="4" type="ORF">GTHE00462_LOCUS15413</name>
</gene>
<reference evidence="4" key="1">
    <citation type="submission" date="2021-01" db="EMBL/GenBank/DDBJ databases">
        <authorList>
            <person name="Corre E."/>
            <person name="Pelletier E."/>
            <person name="Niang G."/>
            <person name="Scheremetjew M."/>
            <person name="Finn R."/>
            <person name="Kale V."/>
            <person name="Holt S."/>
            <person name="Cochrane G."/>
            <person name="Meng A."/>
            <person name="Brown T."/>
            <person name="Cohen L."/>
        </authorList>
    </citation>
    <scope>NUCLEOTIDE SEQUENCE</scope>
    <source>
        <strain evidence="4">CCMP 2712</strain>
    </source>
</reference>
<feature type="coiled-coil region" evidence="1">
    <location>
        <begin position="317"/>
        <end position="351"/>
    </location>
</feature>
<feature type="region of interest" description="Disordered" evidence="2">
    <location>
        <begin position="543"/>
        <end position="566"/>
    </location>
</feature>
<feature type="region of interest" description="Disordered" evidence="2">
    <location>
        <begin position="463"/>
        <end position="494"/>
    </location>
</feature>
<feature type="region of interest" description="Disordered" evidence="2">
    <location>
        <begin position="65"/>
        <end position="112"/>
    </location>
</feature>
<sequence>MMQRAQLSLLGFLVVACAAIALVSWQLSDAPVSLLGEKSSKGPADQKQQLIHKLDSLLKSKAKSKALEAEAVKPPADQKKERPDSVQKNKVKKTREDWQRARPDWKPYDPSLTLSQNQQLVEKQHDDKEQGSNIKSLIKKVALGESPSKVKKDPSVVRYEGNMRSYNPHDACKDWAVHPIDCIRKAYHNHLKGTKFQRLRRRYDGHVTEDSLDRERNLIAKKVSEGYIDGALKVPKHGAVRRWLRLVKKKAAQAKMDALKRAAEARLEKKEEDAIIKHVSKFWGSGIVTKGHDAGRRYYINYADGTMTLDPPAIVKRVLGEMRLENKEKKQQELEEEAAMYKKGFRDAQKQLDPQAFKHPSESQGSPDVHSQEQAEALHVINRFLQKSGRSPTTHHLFTSDDLAKERAKVAHELGYKSLMHGGAKMAGQAMSQKLTEEDGVPLPLSGGNSLVVVDARGKPLTAEPTAEDYPMMNHESPAGSQDESNTIAQGGDANPENVVLAKAVKEVAQEAADRTNALQSEVEAQQAIIKELESQVSGMSNEGTKVSTAHKPQASAGVPEVFESPASFANERRKVRDEVKEREVDRVSADLAKVQAEAKASLGSEGAQKIMQAIKSAMNSEVQQVEKKEDKQDPKMIAKPSLGSWEMAKFANNVEAGGGSLGTNVAWMYDSLAKKGPYAQVANEDTWEDDSDMAEYKTNAQQLLQSKFAIPRKAQEHMDNVASRELRRINKSAGQGAQLI</sequence>
<accession>A0A7S4KN09</accession>
<dbReference type="PROSITE" id="PS51257">
    <property type="entry name" value="PROKAR_LIPOPROTEIN"/>
    <property type="match status" value="1"/>
</dbReference>
<proteinExistence type="predicted"/>
<evidence type="ECO:0000313" key="4">
    <source>
        <dbReference type="EMBL" id="CAE2300011.1"/>
    </source>
</evidence>
<name>A0A7S4KN09_GUITH</name>
<feature type="signal peptide" evidence="3">
    <location>
        <begin position="1"/>
        <end position="25"/>
    </location>
</feature>
<evidence type="ECO:0000256" key="2">
    <source>
        <dbReference type="SAM" id="MobiDB-lite"/>
    </source>
</evidence>
<dbReference type="EMBL" id="HBKN01019548">
    <property type="protein sequence ID" value="CAE2300011.1"/>
    <property type="molecule type" value="Transcribed_RNA"/>
</dbReference>